<organism evidence="1 2">
    <name type="scientific">Demequina lutea</name>
    <dbReference type="NCBI Taxonomy" id="431489"/>
    <lineage>
        <taxon>Bacteria</taxon>
        <taxon>Bacillati</taxon>
        <taxon>Actinomycetota</taxon>
        <taxon>Actinomycetes</taxon>
        <taxon>Micrococcales</taxon>
        <taxon>Demequinaceae</taxon>
        <taxon>Demequina</taxon>
    </lineage>
</organism>
<gene>
    <name evidence="1" type="ORF">BKA03_000238</name>
</gene>
<reference evidence="1 2" key="1">
    <citation type="submission" date="2020-07" db="EMBL/GenBank/DDBJ databases">
        <title>Sequencing the genomes of 1000 actinobacteria strains.</title>
        <authorList>
            <person name="Klenk H.-P."/>
        </authorList>
    </citation>
    <scope>NUCLEOTIDE SEQUENCE [LARGE SCALE GENOMIC DNA]</scope>
    <source>
        <strain evidence="1 2">DSM 19970</strain>
    </source>
</reference>
<comment type="caution">
    <text evidence="1">The sequence shown here is derived from an EMBL/GenBank/DDBJ whole genome shotgun (WGS) entry which is preliminary data.</text>
</comment>
<protein>
    <submittedName>
        <fullName evidence="1">Uncharacterized protein</fullName>
    </submittedName>
</protein>
<dbReference type="EMBL" id="JACBZO010000001">
    <property type="protein sequence ID" value="NYI40119.1"/>
    <property type="molecule type" value="Genomic_DNA"/>
</dbReference>
<evidence type="ECO:0000313" key="2">
    <source>
        <dbReference type="Proteomes" id="UP000547973"/>
    </source>
</evidence>
<accession>A0A7Y9Z799</accession>
<proteinExistence type="predicted"/>
<sequence>MIYTNDLSYLQADSGGLRTWLTNQKSEYGGAR</sequence>
<keyword evidence="2" id="KW-1185">Reference proteome</keyword>
<name>A0A7Y9Z799_9MICO</name>
<dbReference type="AlphaFoldDB" id="A0A7Y9Z799"/>
<dbReference type="Proteomes" id="UP000547973">
    <property type="component" value="Unassembled WGS sequence"/>
</dbReference>
<evidence type="ECO:0000313" key="1">
    <source>
        <dbReference type="EMBL" id="NYI40119.1"/>
    </source>
</evidence>